<feature type="region of interest" description="Disordered" evidence="1">
    <location>
        <begin position="591"/>
        <end position="694"/>
    </location>
</feature>
<feature type="region of interest" description="Disordered" evidence="1">
    <location>
        <begin position="363"/>
        <end position="573"/>
    </location>
</feature>
<feature type="compositionally biased region" description="Polar residues" evidence="1">
    <location>
        <begin position="363"/>
        <end position="376"/>
    </location>
</feature>
<keyword evidence="3" id="KW-1185">Reference proteome</keyword>
<feature type="region of interest" description="Disordered" evidence="1">
    <location>
        <begin position="295"/>
        <end position="325"/>
    </location>
</feature>
<evidence type="ECO:0000256" key="1">
    <source>
        <dbReference type="SAM" id="MobiDB-lite"/>
    </source>
</evidence>
<dbReference type="AlphaFoldDB" id="A0AAE0EYL1"/>
<feature type="compositionally biased region" description="Polar residues" evidence="1">
    <location>
        <begin position="603"/>
        <end position="613"/>
    </location>
</feature>
<reference evidence="2 3" key="1">
    <citation type="journal article" date="2015" name="Genome Biol. Evol.">
        <title>Comparative Genomics of a Bacterivorous Green Alga Reveals Evolutionary Causalities and Consequences of Phago-Mixotrophic Mode of Nutrition.</title>
        <authorList>
            <person name="Burns J.A."/>
            <person name="Paasch A."/>
            <person name="Narechania A."/>
            <person name="Kim E."/>
        </authorList>
    </citation>
    <scope>NUCLEOTIDE SEQUENCE [LARGE SCALE GENOMIC DNA]</scope>
    <source>
        <strain evidence="2 3">PLY_AMNH</strain>
    </source>
</reference>
<accession>A0AAE0EYL1</accession>
<dbReference type="EMBL" id="LGRX02032617">
    <property type="protein sequence ID" value="KAK3243835.1"/>
    <property type="molecule type" value="Genomic_DNA"/>
</dbReference>
<protein>
    <submittedName>
        <fullName evidence="2">Uncharacterized protein</fullName>
    </submittedName>
</protein>
<gene>
    <name evidence="2" type="ORF">CYMTET_46522</name>
</gene>
<feature type="compositionally biased region" description="Low complexity" evidence="1">
    <location>
        <begin position="515"/>
        <end position="533"/>
    </location>
</feature>
<feature type="compositionally biased region" description="Low complexity" evidence="1">
    <location>
        <begin position="681"/>
        <end position="694"/>
    </location>
</feature>
<evidence type="ECO:0000313" key="2">
    <source>
        <dbReference type="EMBL" id="KAK3243835.1"/>
    </source>
</evidence>
<sequence length="694" mass="71434">MQPGQGPYHIPTTFTFPPTTIGPAVAAPIGHPSPLPLQAYPTDPRLGPLSPYPQTFAGAAQSFQTPAAAPGPAPVSPWTWSGNFPFREVPTPYLPAVHHYSGGPVQAGASTAAPRSSEDAARWLAFRRQEKAAILAASGEQHLLTMTVGAGGVPAGHPGTRYPAGVGSVGTGGVQAGGPFGAGYSASVPVIIGPVAQQHVGAGHAGYRTWVGGSVEVPGGAGATHPGLAAGAAVAGAEGTHTGHATGAAATSDAAEVATSCTPTPLEYADEDEGVADEDEVFVDEDEYRDYDEYLRSGGYNDVDPNDPYGLGPQWDDEDDEEEDNRLPIPRTFKEIEQEELVVVVDTTTSAQRIVTSSTSLLTHPASTDEASTVMSQPEVYVRPAERRRSRRSSGPASWGGLNLPFREESDSPSLGSSSTSQASSSSSSRSSKSSKSGRSKQSGDLSDRARRHRDSKERKRRLRRRERDEGQMLTPAALAATFRECLREFHGQEGDKQPAPDSAPRPETAPLAKTTSVGSPAGVTSVAGGVAAEHPGADPPTGRRAGANSEEAALQQKAGTGGAAREHEAVGSRQLARLWRQSLETVVVLGSGEGAPADHTPGASSSAPNTTVDVRRVSCREARETPGEPDGPPAAGGPPAGLSLASTSSSHDPALPAPDNGEREPPGPPANAPGPTACVASSSGWWAAAATSS</sequence>
<evidence type="ECO:0000313" key="3">
    <source>
        <dbReference type="Proteomes" id="UP001190700"/>
    </source>
</evidence>
<name>A0AAE0EYL1_9CHLO</name>
<feature type="compositionally biased region" description="Basic residues" evidence="1">
    <location>
        <begin position="450"/>
        <end position="465"/>
    </location>
</feature>
<feature type="compositionally biased region" description="Basic and acidic residues" evidence="1">
    <location>
        <begin position="485"/>
        <end position="499"/>
    </location>
</feature>
<dbReference type="Proteomes" id="UP001190700">
    <property type="component" value="Unassembled WGS sequence"/>
</dbReference>
<organism evidence="2 3">
    <name type="scientific">Cymbomonas tetramitiformis</name>
    <dbReference type="NCBI Taxonomy" id="36881"/>
    <lineage>
        <taxon>Eukaryota</taxon>
        <taxon>Viridiplantae</taxon>
        <taxon>Chlorophyta</taxon>
        <taxon>Pyramimonadophyceae</taxon>
        <taxon>Pyramimonadales</taxon>
        <taxon>Pyramimonadaceae</taxon>
        <taxon>Cymbomonas</taxon>
    </lineage>
</organism>
<comment type="caution">
    <text evidence="2">The sequence shown here is derived from an EMBL/GenBank/DDBJ whole genome shotgun (WGS) entry which is preliminary data.</text>
</comment>
<feature type="compositionally biased region" description="Basic and acidic residues" evidence="1">
    <location>
        <begin position="614"/>
        <end position="627"/>
    </location>
</feature>
<feature type="compositionally biased region" description="Acidic residues" evidence="1">
    <location>
        <begin position="315"/>
        <end position="324"/>
    </location>
</feature>
<proteinExistence type="predicted"/>
<feature type="compositionally biased region" description="Low complexity" evidence="1">
    <location>
        <begin position="412"/>
        <end position="444"/>
    </location>
</feature>